<reference evidence="1" key="1">
    <citation type="submission" date="2023-10" db="EMBL/GenBank/DDBJ databases">
        <title>Genome assembly of Pristionchus species.</title>
        <authorList>
            <person name="Yoshida K."/>
            <person name="Sommer R.J."/>
        </authorList>
    </citation>
    <scope>NUCLEOTIDE SEQUENCE</scope>
    <source>
        <strain evidence="1">RS5133</strain>
    </source>
</reference>
<comment type="caution">
    <text evidence="1">The sequence shown here is derived from an EMBL/GenBank/DDBJ whole genome shotgun (WGS) entry which is preliminary data.</text>
</comment>
<evidence type="ECO:0000313" key="1">
    <source>
        <dbReference type="EMBL" id="GMT30866.1"/>
    </source>
</evidence>
<dbReference type="Proteomes" id="UP001432322">
    <property type="component" value="Unassembled WGS sequence"/>
</dbReference>
<gene>
    <name evidence="1" type="ORF">PFISCL1PPCAC_22163</name>
</gene>
<evidence type="ECO:0000313" key="2">
    <source>
        <dbReference type="Proteomes" id="UP001432322"/>
    </source>
</evidence>
<dbReference type="EMBL" id="BTSY01000005">
    <property type="protein sequence ID" value="GMT30866.1"/>
    <property type="molecule type" value="Genomic_DNA"/>
</dbReference>
<feature type="non-terminal residue" evidence="1">
    <location>
        <position position="1"/>
    </location>
</feature>
<sequence length="91" mass="10341">CSKDQICLAPDASTYVCPPFMQLEAKFTDQGPFEPINQIKCERNRFVVIMEDNKETEHIPLQFRCAILRGLCTKTNPLVSECSTGDNLCER</sequence>
<accession>A0AAV5WG06</accession>
<organism evidence="1 2">
    <name type="scientific">Pristionchus fissidentatus</name>
    <dbReference type="NCBI Taxonomy" id="1538716"/>
    <lineage>
        <taxon>Eukaryota</taxon>
        <taxon>Metazoa</taxon>
        <taxon>Ecdysozoa</taxon>
        <taxon>Nematoda</taxon>
        <taxon>Chromadorea</taxon>
        <taxon>Rhabditida</taxon>
        <taxon>Rhabditina</taxon>
        <taxon>Diplogasteromorpha</taxon>
        <taxon>Diplogasteroidea</taxon>
        <taxon>Neodiplogasteridae</taxon>
        <taxon>Pristionchus</taxon>
    </lineage>
</organism>
<name>A0AAV5WG06_9BILA</name>
<proteinExistence type="predicted"/>
<dbReference type="AlphaFoldDB" id="A0AAV5WG06"/>
<feature type="non-terminal residue" evidence="1">
    <location>
        <position position="91"/>
    </location>
</feature>
<keyword evidence="2" id="KW-1185">Reference proteome</keyword>
<protein>
    <submittedName>
        <fullName evidence="1">Uncharacterized protein</fullName>
    </submittedName>
</protein>